<reference evidence="2" key="1">
    <citation type="journal article" date="2019" name="Int. J. Syst. Evol. Microbiol.">
        <title>The Global Catalogue of Microorganisms (GCM) 10K type strain sequencing project: providing services to taxonomists for standard genome sequencing and annotation.</title>
        <authorList>
            <consortium name="The Broad Institute Genomics Platform"/>
            <consortium name="The Broad Institute Genome Sequencing Center for Infectious Disease"/>
            <person name="Wu L."/>
            <person name="Ma J."/>
        </authorList>
    </citation>
    <scope>NUCLEOTIDE SEQUENCE [LARGE SCALE GENOMIC DNA]</scope>
    <source>
        <strain evidence="2">JCM 4737</strain>
    </source>
</reference>
<accession>A0ABQ3ED56</accession>
<name>A0ABQ3ED56_9ACTN</name>
<protein>
    <submittedName>
        <fullName evidence="1">Uncharacterized protein</fullName>
    </submittedName>
</protein>
<sequence>MSYWTVWWQPVFPGGQDREGVVSRGVWVPVTLTQRHTRGVTLTVTLAVTLAAHPGAIA</sequence>
<evidence type="ECO:0000313" key="2">
    <source>
        <dbReference type="Proteomes" id="UP000599437"/>
    </source>
</evidence>
<organism evidence="1 2">
    <name type="scientific">Streptomyces chryseus</name>
    <dbReference type="NCBI Taxonomy" id="68186"/>
    <lineage>
        <taxon>Bacteria</taxon>
        <taxon>Bacillati</taxon>
        <taxon>Actinomycetota</taxon>
        <taxon>Actinomycetes</taxon>
        <taxon>Kitasatosporales</taxon>
        <taxon>Streptomycetaceae</taxon>
        <taxon>Streptomyces</taxon>
    </lineage>
</organism>
<gene>
    <name evidence="1" type="ORF">GCM10010346_66140</name>
</gene>
<proteinExistence type="predicted"/>
<comment type="caution">
    <text evidence="1">The sequence shown here is derived from an EMBL/GenBank/DDBJ whole genome shotgun (WGS) entry which is preliminary data.</text>
</comment>
<dbReference type="Proteomes" id="UP000599437">
    <property type="component" value="Unassembled WGS sequence"/>
</dbReference>
<dbReference type="EMBL" id="BMVO01000058">
    <property type="protein sequence ID" value="GHB33755.1"/>
    <property type="molecule type" value="Genomic_DNA"/>
</dbReference>
<evidence type="ECO:0000313" key="1">
    <source>
        <dbReference type="EMBL" id="GHB33755.1"/>
    </source>
</evidence>
<keyword evidence="2" id="KW-1185">Reference proteome</keyword>